<dbReference type="Pfam" id="PF00198">
    <property type="entry name" value="2-oxoacid_dh"/>
    <property type="match status" value="1"/>
</dbReference>
<dbReference type="GO" id="GO:0016407">
    <property type="term" value="F:acetyltransferase activity"/>
    <property type="evidence" value="ECO:0007669"/>
    <property type="project" value="TreeGrafter"/>
</dbReference>
<dbReference type="FunFam" id="3.30.559.10:FF:000007">
    <property type="entry name" value="Dihydrolipoamide acetyltransferase component of pyruvate dehydrogenase complex"/>
    <property type="match status" value="1"/>
</dbReference>
<dbReference type="Gene3D" id="3.30.559.10">
    <property type="entry name" value="Chloramphenicol acetyltransferase-like domain"/>
    <property type="match status" value="1"/>
</dbReference>
<dbReference type="GO" id="GO:0005759">
    <property type="term" value="C:mitochondrial matrix"/>
    <property type="evidence" value="ECO:0007669"/>
    <property type="project" value="UniProtKB-SubCell"/>
</dbReference>
<evidence type="ECO:0000256" key="4">
    <source>
        <dbReference type="ARBA" id="ARBA00022679"/>
    </source>
</evidence>
<evidence type="ECO:0000256" key="5">
    <source>
        <dbReference type="ARBA" id="ARBA00022823"/>
    </source>
</evidence>
<comment type="subcellular location">
    <subcellularLocation>
        <location evidence="2">Mitochondrion matrix</location>
    </subcellularLocation>
</comment>
<dbReference type="InterPro" id="IPR050743">
    <property type="entry name" value="2-oxoacid_DH_E2_comp"/>
</dbReference>
<evidence type="ECO:0000256" key="9">
    <source>
        <dbReference type="ARBA" id="ARBA00051775"/>
    </source>
</evidence>
<dbReference type="EC" id="2.3.1.-" evidence="10"/>
<dbReference type="SUPFAM" id="SSF47005">
    <property type="entry name" value="Peripheral subunit-binding domain of 2-oxo acid dehydrogenase complex"/>
    <property type="match status" value="1"/>
</dbReference>
<sequence length="492" mass="52334">MLCMLNRQVLGLKSIHLAWFKRSFCKLKPLVCASQLHTSSALWKQLVQFRLSDIGEGIRQVTIKEWFVKPGDQVAQFDSICEVQSDKAAVTITSRYDGIIKKLYYDVDDTGHVGQPLVDIEVEEAESENSDSEDGSEDAEEARASSSTARPAATAASGGRVGGGSGRALATPAVRRLASEHRIDLSSVAGTGRDGRVLKEDILAYIAGQPTAASASASTAAPATLPRAPVSAPASPAAATSTPAAAAAAAAAAIPAVAAEDRKAPIRGVQRAMFQSMTQAAQIPHFTYSDEVDLTRLFQWRKRLNQSLEVAGGGGLTFMPFFLKAMSLALREQPVLNAHLIEEDHLLIKASHNIGVAVDSPSGLLVPCVHSVDQLSVLEISDVLRGLVDAGRSGKLTPAQLTGGTIALSNIGNIGGTYTKPVIQPPQVCIGAVGRARPLPRFDSNGSVTAAQIMCVSWSADHRVIDGATVARFSNRWKQMLEQPEHFLLYLK</sequence>
<name>A0A1I8GTZ0_9PLAT</name>
<evidence type="ECO:0000256" key="7">
    <source>
        <dbReference type="ARBA" id="ARBA00023128"/>
    </source>
</evidence>
<keyword evidence="8 10" id="KW-0012">Acyltransferase</keyword>
<dbReference type="InterPro" id="IPR000089">
    <property type="entry name" value="Biotin_lipoyl"/>
</dbReference>
<dbReference type="InterPro" id="IPR023213">
    <property type="entry name" value="CAT-like_dom_sf"/>
</dbReference>
<evidence type="ECO:0000256" key="10">
    <source>
        <dbReference type="RuleBase" id="RU003423"/>
    </source>
</evidence>
<keyword evidence="11" id="KW-1185">Reference proteome</keyword>
<dbReference type="GO" id="GO:0043754">
    <property type="term" value="F:dihydrolipoamide branched chain acyltransferase activity"/>
    <property type="evidence" value="ECO:0007669"/>
    <property type="project" value="UniProtKB-EC"/>
</dbReference>
<evidence type="ECO:0000256" key="6">
    <source>
        <dbReference type="ARBA" id="ARBA00022946"/>
    </source>
</evidence>
<organism evidence="11 12">
    <name type="scientific">Macrostomum lignano</name>
    <dbReference type="NCBI Taxonomy" id="282301"/>
    <lineage>
        <taxon>Eukaryota</taxon>
        <taxon>Metazoa</taxon>
        <taxon>Spiralia</taxon>
        <taxon>Lophotrochozoa</taxon>
        <taxon>Platyhelminthes</taxon>
        <taxon>Rhabditophora</taxon>
        <taxon>Macrostomorpha</taxon>
        <taxon>Macrostomida</taxon>
        <taxon>Macrostomidae</taxon>
        <taxon>Macrostomum</taxon>
    </lineage>
</organism>
<protein>
    <recommendedName>
        <fullName evidence="10">Dihydrolipoamide acetyltransferase component of pyruvate dehydrogenase complex</fullName>
        <ecNumber evidence="10">2.3.1.-</ecNumber>
    </recommendedName>
</protein>
<dbReference type="WBParaSite" id="maker-uti_cns_0003137-snap-gene-0.2-mRNA-1">
    <property type="protein sequence ID" value="maker-uti_cns_0003137-snap-gene-0.2-mRNA-1"/>
    <property type="gene ID" value="maker-uti_cns_0003137-snap-gene-0.2"/>
</dbReference>
<dbReference type="InterPro" id="IPR003016">
    <property type="entry name" value="2-oxoA_DH_lipoyl-BS"/>
</dbReference>
<dbReference type="PROSITE" id="PS50968">
    <property type="entry name" value="BIOTINYL_LIPOYL"/>
    <property type="match status" value="1"/>
</dbReference>
<dbReference type="AlphaFoldDB" id="A0A1I8GTZ0"/>
<keyword evidence="4 10" id="KW-0808">Transferase</keyword>
<comment type="catalytic activity">
    <reaction evidence="9">
        <text>N(6)-[(R)-dihydrolipoyl]-L-lysyl-[protein] + 2-methylpropanoyl-CoA = N(6)-[(R)-S(8)-2-methylpropanoyldihydrolipoyl]-L-lysyl-[protein] + CoA</text>
        <dbReference type="Rhea" id="RHEA:18865"/>
        <dbReference type="Rhea" id="RHEA-COMP:10475"/>
        <dbReference type="Rhea" id="RHEA-COMP:10497"/>
        <dbReference type="ChEBI" id="CHEBI:57287"/>
        <dbReference type="ChEBI" id="CHEBI:57338"/>
        <dbReference type="ChEBI" id="CHEBI:83100"/>
        <dbReference type="ChEBI" id="CHEBI:83142"/>
        <dbReference type="EC" id="2.3.1.168"/>
    </reaction>
    <physiologicalReaction direction="left-to-right" evidence="9">
        <dbReference type="Rhea" id="RHEA:18866"/>
    </physiologicalReaction>
</comment>
<dbReference type="PANTHER" id="PTHR43178">
    <property type="entry name" value="DIHYDROLIPOAMIDE ACETYLTRANSFERASE COMPONENT OF PYRUVATE DEHYDROGENASE COMPLEX"/>
    <property type="match status" value="1"/>
</dbReference>
<dbReference type="SUPFAM" id="SSF52777">
    <property type="entry name" value="CoA-dependent acyltransferases"/>
    <property type="match status" value="1"/>
</dbReference>
<accession>A0A1I8GTZ0</accession>
<dbReference type="STRING" id="282301.A0A1I8GTZ0"/>
<dbReference type="FunFam" id="4.10.320.10:FF:000002">
    <property type="entry name" value="Dihydrolipoamide acetyltransferase component of pyruvate dehydrogenase complex"/>
    <property type="match status" value="1"/>
</dbReference>
<dbReference type="Gene3D" id="2.40.50.100">
    <property type="match status" value="1"/>
</dbReference>
<keyword evidence="5 10" id="KW-0450">Lipoyl</keyword>
<dbReference type="InterPro" id="IPR004167">
    <property type="entry name" value="PSBD"/>
</dbReference>
<evidence type="ECO:0000313" key="11">
    <source>
        <dbReference type="Proteomes" id="UP000095280"/>
    </source>
</evidence>
<dbReference type="Gene3D" id="4.10.320.10">
    <property type="entry name" value="E3-binding domain"/>
    <property type="match status" value="1"/>
</dbReference>
<dbReference type="CDD" id="cd06849">
    <property type="entry name" value="lipoyl_domain"/>
    <property type="match status" value="1"/>
</dbReference>
<dbReference type="SUPFAM" id="SSF51230">
    <property type="entry name" value="Single hybrid motif"/>
    <property type="match status" value="1"/>
</dbReference>
<evidence type="ECO:0000313" key="12">
    <source>
        <dbReference type="WBParaSite" id="maker-uti_cns_0003137-snap-gene-0.2-mRNA-1"/>
    </source>
</evidence>
<keyword evidence="6" id="KW-0809">Transit peptide</keyword>
<dbReference type="Pfam" id="PF00364">
    <property type="entry name" value="Biotin_lipoyl"/>
    <property type="match status" value="1"/>
</dbReference>
<evidence type="ECO:0000256" key="3">
    <source>
        <dbReference type="ARBA" id="ARBA00007317"/>
    </source>
</evidence>
<reference evidence="12" key="1">
    <citation type="submission" date="2016-11" db="UniProtKB">
        <authorList>
            <consortium name="WormBaseParasite"/>
        </authorList>
    </citation>
    <scope>IDENTIFICATION</scope>
</reference>
<comment type="similarity">
    <text evidence="3 10">Belongs to the 2-oxoacid dehydrogenase family.</text>
</comment>
<dbReference type="InterPro" id="IPR036625">
    <property type="entry name" value="E3-bd_dom_sf"/>
</dbReference>
<dbReference type="Pfam" id="PF02817">
    <property type="entry name" value="E3_binding"/>
    <property type="match status" value="1"/>
</dbReference>
<proteinExistence type="inferred from homology"/>
<evidence type="ECO:0000256" key="1">
    <source>
        <dbReference type="ARBA" id="ARBA00001938"/>
    </source>
</evidence>
<comment type="cofactor">
    <cofactor evidence="1 10">
        <name>(R)-lipoate</name>
        <dbReference type="ChEBI" id="CHEBI:83088"/>
    </cofactor>
</comment>
<dbReference type="FunFam" id="2.40.50.100:FF:000013">
    <property type="entry name" value="Dihydrolipoamide acetyltransferase component of pyruvate dehydrogenase complex"/>
    <property type="match status" value="1"/>
</dbReference>
<dbReference type="PANTHER" id="PTHR43178:SF5">
    <property type="entry name" value="LIPOAMIDE ACYLTRANSFERASE COMPONENT OF BRANCHED-CHAIN ALPHA-KETO ACID DEHYDROGENASE COMPLEX, MITOCHONDRIAL"/>
    <property type="match status" value="1"/>
</dbReference>
<evidence type="ECO:0000256" key="8">
    <source>
        <dbReference type="ARBA" id="ARBA00023315"/>
    </source>
</evidence>
<dbReference type="PROSITE" id="PS00189">
    <property type="entry name" value="LIPOYL"/>
    <property type="match status" value="1"/>
</dbReference>
<evidence type="ECO:0000256" key="2">
    <source>
        <dbReference type="ARBA" id="ARBA00004305"/>
    </source>
</evidence>
<keyword evidence="7" id="KW-0496">Mitochondrion</keyword>
<dbReference type="OrthoDB" id="202158at2759"/>
<dbReference type="PROSITE" id="PS51826">
    <property type="entry name" value="PSBD"/>
    <property type="match status" value="1"/>
</dbReference>
<dbReference type="Proteomes" id="UP000095280">
    <property type="component" value="Unplaced"/>
</dbReference>
<dbReference type="InterPro" id="IPR011053">
    <property type="entry name" value="Single_hybrid_motif"/>
</dbReference>
<dbReference type="GO" id="GO:0031405">
    <property type="term" value="F:lipoic acid binding"/>
    <property type="evidence" value="ECO:0007669"/>
    <property type="project" value="TreeGrafter"/>
</dbReference>
<dbReference type="InterPro" id="IPR001078">
    <property type="entry name" value="2-oxoacid_DH_actylTfrase"/>
</dbReference>
<dbReference type="GO" id="GO:0005829">
    <property type="term" value="C:cytosol"/>
    <property type="evidence" value="ECO:0007669"/>
    <property type="project" value="UniProtKB-ARBA"/>
</dbReference>